<dbReference type="Gene3D" id="3.50.30.30">
    <property type="match status" value="1"/>
</dbReference>
<feature type="binding site" evidence="5">
    <location>
        <position position="71"/>
    </location>
    <ligand>
        <name>Ca(2+)</name>
        <dbReference type="ChEBI" id="CHEBI:29108"/>
    </ligand>
</feature>
<evidence type="ECO:0000313" key="7">
    <source>
        <dbReference type="EMBL" id="CUI14502.1"/>
    </source>
</evidence>
<reference evidence="8" key="1">
    <citation type="submission" date="2015-09" db="EMBL/GenBank/DDBJ databases">
        <authorList>
            <consortium name="Pathogen Informatics"/>
        </authorList>
    </citation>
    <scope>NUCLEOTIDE SEQUENCE [LARGE SCALE GENOMIC DNA]</scope>
    <source>
        <strain evidence="8">Lake Konstanz</strain>
    </source>
</reference>
<keyword evidence="4" id="KW-0325">Glycoprotein</keyword>
<feature type="compositionally biased region" description="Low complexity" evidence="6">
    <location>
        <begin position="415"/>
        <end position="429"/>
    </location>
</feature>
<accession>A0A0S4KFS2</accession>
<gene>
    <name evidence="7" type="ORF">BSAL_94180</name>
</gene>
<dbReference type="InterPro" id="IPR001382">
    <property type="entry name" value="Glyco_hydro_47"/>
</dbReference>
<comment type="subcellular location">
    <subcellularLocation>
        <location evidence="1">Endoplasmic reticulum</location>
    </subcellularLocation>
</comment>
<dbReference type="AlphaFoldDB" id="A0A0S4KFS2"/>
<sequence length="616" mass="66982">MIESTKQRCGFAAVLDVSAWTFEDKMDSFLLAETFKYLYLVFQPNPKEMRGLQRVGVEPQLPTLGTIVFNTEAHPVPVTSKTQSVFAQCARHEDLFYLGHNNLQKLSETYSAHEEHMYVNVGSGNDKLSPSFFSSAIYNRTAPQDRGLLPNAPASIAMCPIINYMEMVAPFIDLIFYKKERCYDPIPAMTLGHKRHTNHRVNRGAIQQRQATAAPTSGGEFNLGSMNIKMQELAVEIPRDETLPWSVPHFFMFSIVTTGDQPPPTQRMHGGVVVLTDFPASIDSLYLPDNAVVAQAPSYVSHGGDAAANDVPGFLLTPAAYNPPELCSLSNARGASSGGGGVTDGADGAENAFHLFRDTIWYVLKGNGCDEEEYKSFIEARAAYNQQQQATTQVDSKLNSLRSLSGLRKQEKKTTTAASSRTLSTSFSSDIPSPAPEKFGIAISRGVCTFKEKTKMGERLGASFVVIVSPGSVLVSMADGGPLEGALFTPSIPTYMMTDRDLEFYSSGGGAGAKTTDSGDGRFPEWAIRRLAPLNLLCTLTAKAQLRAVGIRARPLVLPSTAPPPQNARDTLPSMTVLLYRDRLESAAELVAETMIAEAVAQKQKKQQMGSVPTPN</sequence>
<dbReference type="GO" id="GO:0005509">
    <property type="term" value="F:calcium ion binding"/>
    <property type="evidence" value="ECO:0007669"/>
    <property type="project" value="InterPro"/>
</dbReference>
<dbReference type="EMBL" id="CYKH01001364">
    <property type="protein sequence ID" value="CUI14502.1"/>
    <property type="molecule type" value="Genomic_DNA"/>
</dbReference>
<dbReference type="OrthoDB" id="8118055at2759"/>
<keyword evidence="5" id="KW-0106">Calcium</keyword>
<evidence type="ECO:0000256" key="2">
    <source>
        <dbReference type="ARBA" id="ARBA00007658"/>
    </source>
</evidence>
<proteinExistence type="inferred from homology"/>
<dbReference type="SUPFAM" id="SSF48225">
    <property type="entry name" value="Seven-hairpin glycosidases"/>
    <property type="match status" value="1"/>
</dbReference>
<evidence type="ECO:0000256" key="5">
    <source>
        <dbReference type="PIRSR" id="PIRSR601382-2"/>
    </source>
</evidence>
<dbReference type="GO" id="GO:0016020">
    <property type="term" value="C:membrane"/>
    <property type="evidence" value="ECO:0007669"/>
    <property type="project" value="InterPro"/>
</dbReference>
<comment type="similarity">
    <text evidence="2">Belongs to the glycosyl hydrolase 47 family.</text>
</comment>
<dbReference type="Gene3D" id="1.50.10.10">
    <property type="match status" value="1"/>
</dbReference>
<dbReference type="GO" id="GO:0044322">
    <property type="term" value="C:endoplasmic reticulum quality control compartment"/>
    <property type="evidence" value="ECO:0007669"/>
    <property type="project" value="GOC"/>
</dbReference>
<comment type="cofactor">
    <cofactor evidence="5">
        <name>Ca(2+)</name>
        <dbReference type="ChEBI" id="CHEBI:29108"/>
    </cofactor>
</comment>
<dbReference type="InterPro" id="IPR012341">
    <property type="entry name" value="6hp_glycosidase-like_sf"/>
</dbReference>
<dbReference type="GO" id="GO:0005975">
    <property type="term" value="P:carbohydrate metabolic process"/>
    <property type="evidence" value="ECO:0007669"/>
    <property type="project" value="InterPro"/>
</dbReference>
<keyword evidence="8" id="KW-1185">Reference proteome</keyword>
<dbReference type="PANTHER" id="PTHR45679:SF5">
    <property type="entry name" value="ER DEGRADATION-ENHANCING ALPHA-MANNOSIDASE-LIKE PROTEIN 1"/>
    <property type="match status" value="1"/>
</dbReference>
<dbReference type="GO" id="GO:0016740">
    <property type="term" value="F:transferase activity"/>
    <property type="evidence" value="ECO:0007669"/>
    <property type="project" value="UniProtKB-KW"/>
</dbReference>
<evidence type="ECO:0000256" key="6">
    <source>
        <dbReference type="SAM" id="MobiDB-lite"/>
    </source>
</evidence>
<dbReference type="PANTHER" id="PTHR45679">
    <property type="entry name" value="ER DEGRADATION-ENHANCING ALPHA-MANNOSIDASE-LIKE PROTEIN 2"/>
    <property type="match status" value="1"/>
</dbReference>
<feature type="region of interest" description="Disordered" evidence="6">
    <location>
        <begin position="405"/>
        <end position="431"/>
    </location>
</feature>
<protein>
    <submittedName>
        <fullName evidence="7">Glycosyltransferase family 47, putative</fullName>
    </submittedName>
</protein>
<dbReference type="InterPro" id="IPR044674">
    <property type="entry name" value="EDEM1/2/3"/>
</dbReference>
<dbReference type="Pfam" id="PF01532">
    <property type="entry name" value="Glyco_hydro_47"/>
    <property type="match status" value="1"/>
</dbReference>
<dbReference type="VEuPathDB" id="TriTrypDB:BSAL_94180"/>
<evidence type="ECO:0000313" key="8">
    <source>
        <dbReference type="Proteomes" id="UP000051952"/>
    </source>
</evidence>
<dbReference type="Proteomes" id="UP000051952">
    <property type="component" value="Unassembled WGS sequence"/>
</dbReference>
<evidence type="ECO:0000256" key="1">
    <source>
        <dbReference type="ARBA" id="ARBA00004240"/>
    </source>
</evidence>
<keyword evidence="3" id="KW-0256">Endoplasmic reticulum</keyword>
<dbReference type="GO" id="GO:0004571">
    <property type="term" value="F:mannosyl-oligosaccharide 1,2-alpha-mannosidase activity"/>
    <property type="evidence" value="ECO:0007669"/>
    <property type="project" value="InterPro"/>
</dbReference>
<dbReference type="GO" id="GO:1904380">
    <property type="term" value="P:endoplasmic reticulum mannose trimming"/>
    <property type="evidence" value="ECO:0007669"/>
    <property type="project" value="InterPro"/>
</dbReference>
<dbReference type="InterPro" id="IPR036026">
    <property type="entry name" value="Seven-hairpin_glycosidases"/>
</dbReference>
<keyword evidence="5" id="KW-0479">Metal-binding</keyword>
<organism evidence="7 8">
    <name type="scientific">Bodo saltans</name>
    <name type="common">Flagellated protozoan</name>
    <dbReference type="NCBI Taxonomy" id="75058"/>
    <lineage>
        <taxon>Eukaryota</taxon>
        <taxon>Discoba</taxon>
        <taxon>Euglenozoa</taxon>
        <taxon>Kinetoplastea</taxon>
        <taxon>Metakinetoplastina</taxon>
        <taxon>Eubodonida</taxon>
        <taxon>Bodonidae</taxon>
        <taxon>Bodo</taxon>
    </lineage>
</organism>
<evidence type="ECO:0000256" key="4">
    <source>
        <dbReference type="ARBA" id="ARBA00023180"/>
    </source>
</evidence>
<name>A0A0S4KFS2_BODSA</name>
<keyword evidence="7" id="KW-0808">Transferase</keyword>
<evidence type="ECO:0000256" key="3">
    <source>
        <dbReference type="ARBA" id="ARBA00022824"/>
    </source>
</evidence>